<evidence type="ECO:0008006" key="3">
    <source>
        <dbReference type="Google" id="ProtNLM"/>
    </source>
</evidence>
<name>A0A1V2KEY5_PSECE</name>
<dbReference type="Proteomes" id="UP000189295">
    <property type="component" value="Unassembled WGS sequence"/>
</dbReference>
<organism evidence="1 2">
    <name type="scientific">Pseudomonas cedrina subsp. cedrina</name>
    <dbReference type="NCBI Taxonomy" id="76762"/>
    <lineage>
        <taxon>Bacteria</taxon>
        <taxon>Pseudomonadati</taxon>
        <taxon>Pseudomonadota</taxon>
        <taxon>Gammaproteobacteria</taxon>
        <taxon>Pseudomonadales</taxon>
        <taxon>Pseudomonadaceae</taxon>
        <taxon>Pseudomonas</taxon>
    </lineage>
</organism>
<evidence type="ECO:0000313" key="2">
    <source>
        <dbReference type="Proteomes" id="UP000189295"/>
    </source>
</evidence>
<reference evidence="1 2" key="1">
    <citation type="submission" date="2016-10" db="EMBL/GenBank/DDBJ databases">
        <title>Pseudomonas lactis sp. nov. and Pseudomonas paralactis sp. nov., isolated from bovine raw milk.</title>
        <authorList>
            <person name="Von Neubeck M."/>
            <person name="Huptas C."/>
            <person name="Glueck C."/>
            <person name="Krewinkel M."/>
            <person name="Stoeckel M."/>
            <person name="Stressler T."/>
            <person name="Fischer L."/>
            <person name="Hinrichs J."/>
            <person name="Scherer S."/>
            <person name="Wenning M."/>
        </authorList>
    </citation>
    <scope>NUCLEOTIDE SEQUENCE [LARGE SCALE GENOMIC DNA]</scope>
    <source>
        <strain evidence="1 2">DSM 17516</strain>
    </source>
</reference>
<dbReference type="Gene3D" id="3.50.50.60">
    <property type="entry name" value="FAD/NAD(P)-binding domain"/>
    <property type="match status" value="1"/>
</dbReference>
<gene>
    <name evidence="1" type="ORF">BLL36_08105</name>
</gene>
<sequence>MDGLFYAFGFCGHGFQLGPGVGDVMAELLSTGGTSTAISPFDIRRFTQPSMAAQLPTGLLSTGKLI</sequence>
<accession>A0A1V2KEY5</accession>
<protein>
    <recommendedName>
        <fullName evidence="3">FAD dependent oxidoreductase domain-containing protein</fullName>
    </recommendedName>
</protein>
<dbReference type="InterPro" id="IPR036188">
    <property type="entry name" value="FAD/NAD-bd_sf"/>
</dbReference>
<comment type="caution">
    <text evidence="1">The sequence shown here is derived from an EMBL/GenBank/DDBJ whole genome shotgun (WGS) entry which is preliminary data.</text>
</comment>
<dbReference type="AlphaFoldDB" id="A0A1V2KEY5"/>
<evidence type="ECO:0000313" key="1">
    <source>
        <dbReference type="EMBL" id="ONH56064.1"/>
    </source>
</evidence>
<proteinExistence type="predicted"/>
<dbReference type="EMBL" id="MNPW01000003">
    <property type="protein sequence ID" value="ONH56064.1"/>
    <property type="molecule type" value="Genomic_DNA"/>
</dbReference>